<evidence type="ECO:0000313" key="2">
    <source>
        <dbReference type="Proteomes" id="UP000266067"/>
    </source>
</evidence>
<sequence>MRWIEETKKLLYNAYKQDILKRPQKGYTYIRMVWSGDKFGLCLAQTRKDNWDFLPVEGWDKFENSIESTIREIESIPSDEFDEEDDCYYEVEFSRKEWPFTQLDCFELERFLMSVVLGLTYLELKNEKKLSAYLAAIETVEIYSVSQQLAAFSNFFPDESVRKDVIGLLSDHPNNQKLIFDLWADQLKKEGASFLQKLTSRDQENAASLLELKLEKAFQKAEELYKKGGKQMALDLLLPQLEPILDQRDSIDWGLIEKSCNLVGNCYRFKSKNNFDKAAMWFQKGVEYLPYGASALNLLSLYKFSLKDFEALVHFGEKHLEHATKNDKDYTYHSYNYLAYGYTQTGKDVKAHELYKKIHKMFKHDISKMRKTISQLDDIQNTNTMAKKILKGFNNH</sequence>
<dbReference type="Proteomes" id="UP000266067">
    <property type="component" value="Unassembled WGS sequence"/>
</dbReference>
<gene>
    <name evidence="1" type="ORF">D2V08_01480</name>
</gene>
<dbReference type="RefSeq" id="WP_119606357.1">
    <property type="nucleotide sequence ID" value="NZ_QXFH01000060.1"/>
</dbReference>
<keyword evidence="2" id="KW-1185">Reference proteome</keyword>
<dbReference type="SUPFAM" id="SSF81901">
    <property type="entry name" value="HCP-like"/>
    <property type="match status" value="1"/>
</dbReference>
<accession>A0A3A1NEP1</accession>
<comment type="caution">
    <text evidence="1">The sequence shown here is derived from an EMBL/GenBank/DDBJ whole genome shotgun (WGS) entry which is preliminary data.</text>
</comment>
<dbReference type="InterPro" id="IPR011990">
    <property type="entry name" value="TPR-like_helical_dom_sf"/>
</dbReference>
<reference evidence="1 2" key="1">
    <citation type="submission" date="2018-08" db="EMBL/GenBank/DDBJ databases">
        <title>Proposal of Muricauda 72 sp.nov. and Muricauda NH166 sp.nov., isolated from seawater.</title>
        <authorList>
            <person name="Cheng H."/>
            <person name="Wu Y.-H."/>
            <person name="Guo L.-L."/>
            <person name="Xu X.-W."/>
        </authorList>
    </citation>
    <scope>NUCLEOTIDE SEQUENCE [LARGE SCALE GENOMIC DNA]</scope>
    <source>
        <strain evidence="1 2">KCTC 22173</strain>
    </source>
</reference>
<dbReference type="AlphaFoldDB" id="A0A3A1NEP1"/>
<dbReference type="Gene3D" id="1.25.40.10">
    <property type="entry name" value="Tetratricopeptide repeat domain"/>
    <property type="match status" value="1"/>
</dbReference>
<proteinExistence type="predicted"/>
<evidence type="ECO:0000313" key="1">
    <source>
        <dbReference type="EMBL" id="RIV36680.1"/>
    </source>
</evidence>
<name>A0A3A1NEP1_9FLAO</name>
<organism evidence="1 2">
    <name type="scientific">Flagellimonas lutimaris</name>
    <dbReference type="NCBI Taxonomy" id="475082"/>
    <lineage>
        <taxon>Bacteria</taxon>
        <taxon>Pseudomonadati</taxon>
        <taxon>Bacteroidota</taxon>
        <taxon>Flavobacteriia</taxon>
        <taxon>Flavobacteriales</taxon>
        <taxon>Flavobacteriaceae</taxon>
        <taxon>Flagellimonas</taxon>
    </lineage>
</organism>
<protein>
    <submittedName>
        <fullName evidence="1">Tetratricopeptide repeat protein</fullName>
    </submittedName>
</protein>
<dbReference type="EMBL" id="QXFH01000060">
    <property type="protein sequence ID" value="RIV36680.1"/>
    <property type="molecule type" value="Genomic_DNA"/>
</dbReference>